<protein>
    <submittedName>
        <fullName evidence="1">Uncharacterized protein</fullName>
    </submittedName>
</protein>
<proteinExistence type="predicted"/>
<reference evidence="2" key="1">
    <citation type="submission" date="2018-01" db="EMBL/GenBank/DDBJ databases">
        <authorList>
            <person name="Li J."/>
        </authorList>
    </citation>
    <scope>NUCLEOTIDE SEQUENCE [LARGE SCALE GENOMIC DNA]</scope>
    <source>
        <strain evidence="2">2184</strain>
    </source>
</reference>
<dbReference type="KEGG" id="clia:C3E79_09175"/>
<keyword evidence="2" id="KW-1185">Reference proteome</keyword>
<accession>A0A2S0WFR0</accession>
<evidence type="ECO:0000313" key="2">
    <source>
        <dbReference type="Proteomes" id="UP000244754"/>
    </source>
</evidence>
<dbReference type="AlphaFoldDB" id="A0A2S0WFR0"/>
<name>A0A2S0WFR0_9CORY</name>
<dbReference type="Proteomes" id="UP000244754">
    <property type="component" value="Chromosome"/>
</dbReference>
<organism evidence="1 2">
    <name type="scientific">Corynebacterium liangguodongii</name>
    <dbReference type="NCBI Taxonomy" id="2079535"/>
    <lineage>
        <taxon>Bacteria</taxon>
        <taxon>Bacillati</taxon>
        <taxon>Actinomycetota</taxon>
        <taxon>Actinomycetes</taxon>
        <taxon>Mycobacteriales</taxon>
        <taxon>Corynebacteriaceae</taxon>
        <taxon>Corynebacterium</taxon>
    </lineage>
</organism>
<gene>
    <name evidence="1" type="ORF">C3E79_09175</name>
</gene>
<dbReference type="EMBL" id="CP026948">
    <property type="protein sequence ID" value="AWB84623.1"/>
    <property type="molecule type" value="Genomic_DNA"/>
</dbReference>
<evidence type="ECO:0000313" key="1">
    <source>
        <dbReference type="EMBL" id="AWB84623.1"/>
    </source>
</evidence>
<sequence>MRSKNLCITLAALMFSFLFFSIRDWAATGRTFIDTFSEWQYAAQFLIFWLAGFAAALVVFFGIDYLATRNRDTRT</sequence>
<dbReference type="RefSeq" id="WP_108404631.1">
    <property type="nucleotide sequence ID" value="NZ_CP026948.1"/>
</dbReference>